<proteinExistence type="predicted"/>
<dbReference type="STRING" id="1391654.AKJ09_09821"/>
<protein>
    <recommendedName>
        <fullName evidence="3">Mobile element protein</fullName>
    </recommendedName>
</protein>
<gene>
    <name evidence="1" type="ORF">AKJ09_09821</name>
</gene>
<name>A0A0K1QBP9_9BACT</name>
<dbReference type="KEGG" id="llu:AKJ09_09821"/>
<evidence type="ECO:0008006" key="3">
    <source>
        <dbReference type="Google" id="ProtNLM"/>
    </source>
</evidence>
<organism evidence="1 2">
    <name type="scientific">Labilithrix luteola</name>
    <dbReference type="NCBI Taxonomy" id="1391654"/>
    <lineage>
        <taxon>Bacteria</taxon>
        <taxon>Pseudomonadati</taxon>
        <taxon>Myxococcota</taxon>
        <taxon>Polyangia</taxon>
        <taxon>Polyangiales</taxon>
        <taxon>Labilitrichaceae</taxon>
        <taxon>Labilithrix</taxon>
    </lineage>
</organism>
<reference evidence="1 2" key="1">
    <citation type="submission" date="2015-08" db="EMBL/GenBank/DDBJ databases">
        <authorList>
            <person name="Babu N.S."/>
            <person name="Beckwith C.J."/>
            <person name="Beseler K.G."/>
            <person name="Brison A."/>
            <person name="Carone J.V."/>
            <person name="Caskin T.P."/>
            <person name="Diamond M."/>
            <person name="Durham M.E."/>
            <person name="Foxe J.M."/>
            <person name="Go M."/>
            <person name="Henderson B.A."/>
            <person name="Jones I.B."/>
            <person name="McGettigan J.A."/>
            <person name="Micheletti S.J."/>
            <person name="Nasrallah M.E."/>
            <person name="Ortiz D."/>
            <person name="Piller C.R."/>
            <person name="Privatt S.R."/>
            <person name="Schneider S.L."/>
            <person name="Sharp S."/>
            <person name="Smith T.C."/>
            <person name="Stanton J.D."/>
            <person name="Ullery H.E."/>
            <person name="Wilson R.J."/>
            <person name="Serrano M.G."/>
            <person name="Buck G."/>
            <person name="Lee V."/>
            <person name="Wang Y."/>
            <person name="Carvalho R."/>
            <person name="Voegtly L."/>
            <person name="Shi R."/>
            <person name="Duckworth R."/>
            <person name="Johnson A."/>
            <person name="Loviza R."/>
            <person name="Walstead R."/>
            <person name="Shah Z."/>
            <person name="Kiflezghi M."/>
            <person name="Wade K."/>
            <person name="Ball S.L."/>
            <person name="Bradley K.W."/>
            <person name="Asai D.J."/>
            <person name="Bowman C.A."/>
            <person name="Russell D.A."/>
            <person name="Pope W.H."/>
            <person name="Jacobs-Sera D."/>
            <person name="Hendrix R.W."/>
            <person name="Hatfull G.F."/>
        </authorList>
    </citation>
    <scope>NUCLEOTIDE SEQUENCE [LARGE SCALE GENOMIC DNA]</scope>
    <source>
        <strain evidence="1 2">DSM 27648</strain>
    </source>
</reference>
<dbReference type="RefSeq" id="WP_146653970.1">
    <property type="nucleotide sequence ID" value="NZ_CP012333.1"/>
</dbReference>
<dbReference type="Proteomes" id="UP000064967">
    <property type="component" value="Chromosome"/>
</dbReference>
<keyword evidence="2" id="KW-1185">Reference proteome</keyword>
<accession>A0A0K1QBP9</accession>
<evidence type="ECO:0000313" key="1">
    <source>
        <dbReference type="EMBL" id="AKV03158.1"/>
    </source>
</evidence>
<dbReference type="EMBL" id="CP012333">
    <property type="protein sequence ID" value="AKV03158.1"/>
    <property type="molecule type" value="Genomic_DNA"/>
</dbReference>
<evidence type="ECO:0000313" key="2">
    <source>
        <dbReference type="Proteomes" id="UP000064967"/>
    </source>
</evidence>
<sequence length="61" mass="7112">MKRYRIELTEAQARCLLRHAWLRVTLNTAPNEQHREWRGIKAACERAGAPSEPTPKRSAER</sequence>
<dbReference type="AlphaFoldDB" id="A0A0K1QBP9"/>